<comment type="caution">
    <text evidence="1">The sequence shown here is derived from an EMBL/GenBank/DDBJ whole genome shotgun (WGS) entry which is preliminary data.</text>
</comment>
<gene>
    <name evidence="1" type="ORF">PIB30_055635</name>
</gene>
<evidence type="ECO:0000313" key="1">
    <source>
        <dbReference type="EMBL" id="MED6136384.1"/>
    </source>
</evidence>
<accession>A0ABU6SK19</accession>
<dbReference type="EMBL" id="JASCZI010060851">
    <property type="protein sequence ID" value="MED6136384.1"/>
    <property type="molecule type" value="Genomic_DNA"/>
</dbReference>
<reference evidence="1 2" key="1">
    <citation type="journal article" date="2023" name="Plants (Basel)">
        <title>Bridging the Gap: Combining Genomics and Transcriptomics Approaches to Understand Stylosanthes scabra, an Orphan Legume from the Brazilian Caatinga.</title>
        <authorList>
            <person name="Ferreira-Neto J.R.C."/>
            <person name="da Silva M.D."/>
            <person name="Binneck E."/>
            <person name="de Melo N.F."/>
            <person name="da Silva R.H."/>
            <person name="de Melo A.L.T.M."/>
            <person name="Pandolfi V."/>
            <person name="Bustamante F.O."/>
            <person name="Brasileiro-Vidal A.C."/>
            <person name="Benko-Iseppon A.M."/>
        </authorList>
    </citation>
    <scope>NUCLEOTIDE SEQUENCE [LARGE SCALE GENOMIC DNA]</scope>
    <source>
        <tissue evidence="1">Leaves</tissue>
    </source>
</reference>
<proteinExistence type="predicted"/>
<evidence type="ECO:0000313" key="2">
    <source>
        <dbReference type="Proteomes" id="UP001341840"/>
    </source>
</evidence>
<protein>
    <submittedName>
        <fullName evidence="1">Uncharacterized protein</fullName>
    </submittedName>
</protein>
<keyword evidence="2" id="KW-1185">Reference proteome</keyword>
<name>A0ABU6SK19_9FABA</name>
<sequence>MAYVPSRAVLSAPNIVESHKENVETNDAKMTNAEPKITAVVAQMRREMRLFHHHSTSDLTLEEVAKVGEIIKDEIHDEVEAMAELRKLLEGRDSLDEKQEKFGELRS</sequence>
<organism evidence="1 2">
    <name type="scientific">Stylosanthes scabra</name>
    <dbReference type="NCBI Taxonomy" id="79078"/>
    <lineage>
        <taxon>Eukaryota</taxon>
        <taxon>Viridiplantae</taxon>
        <taxon>Streptophyta</taxon>
        <taxon>Embryophyta</taxon>
        <taxon>Tracheophyta</taxon>
        <taxon>Spermatophyta</taxon>
        <taxon>Magnoliopsida</taxon>
        <taxon>eudicotyledons</taxon>
        <taxon>Gunneridae</taxon>
        <taxon>Pentapetalae</taxon>
        <taxon>rosids</taxon>
        <taxon>fabids</taxon>
        <taxon>Fabales</taxon>
        <taxon>Fabaceae</taxon>
        <taxon>Papilionoideae</taxon>
        <taxon>50 kb inversion clade</taxon>
        <taxon>dalbergioids sensu lato</taxon>
        <taxon>Dalbergieae</taxon>
        <taxon>Pterocarpus clade</taxon>
        <taxon>Stylosanthes</taxon>
    </lineage>
</organism>
<dbReference type="Proteomes" id="UP001341840">
    <property type="component" value="Unassembled WGS sequence"/>
</dbReference>